<dbReference type="AlphaFoldDB" id="A0A3M8SNE6"/>
<evidence type="ECO:0000259" key="1">
    <source>
        <dbReference type="Pfam" id="PF10106"/>
    </source>
</evidence>
<accession>A0A3M8SNE6</accession>
<feature type="domain" description="DUF2345" evidence="1">
    <location>
        <begin position="2"/>
        <end position="47"/>
    </location>
</feature>
<dbReference type="EMBL" id="RIBS01000008">
    <property type="protein sequence ID" value="RNF82333.1"/>
    <property type="molecule type" value="Genomic_DNA"/>
</dbReference>
<feature type="non-terminal residue" evidence="2">
    <location>
        <position position="1"/>
    </location>
</feature>
<dbReference type="RefSeq" id="WP_123088828.1">
    <property type="nucleotide sequence ID" value="NZ_RIBS01000008.1"/>
</dbReference>
<protein>
    <submittedName>
        <fullName evidence="2">DUF2345 domain-containing protein</fullName>
    </submittedName>
</protein>
<dbReference type="Pfam" id="PF10106">
    <property type="entry name" value="DUF2345"/>
    <property type="match status" value="1"/>
</dbReference>
<evidence type="ECO:0000313" key="2">
    <source>
        <dbReference type="EMBL" id="RNF82333.1"/>
    </source>
</evidence>
<name>A0A3M8SNE6_9GAMM</name>
<dbReference type="Proteomes" id="UP000267049">
    <property type="component" value="Unassembled WGS sequence"/>
</dbReference>
<reference evidence="2 3" key="1">
    <citation type="submission" date="2018-11" db="EMBL/GenBank/DDBJ databases">
        <title>Lysobacter cryohumiis sp. nov., isolated from soil in the Tianshan Mountains, Xinjiang, China.</title>
        <authorList>
            <person name="Luo Y."/>
            <person name="Sheng H."/>
        </authorList>
    </citation>
    <scope>NUCLEOTIDE SEQUENCE [LARGE SCALE GENOMIC DNA]</scope>
    <source>
        <strain evidence="2 3">ZS60</strain>
    </source>
</reference>
<organism evidence="2 3">
    <name type="scientific">Montanilutibacter psychrotolerans</name>
    <dbReference type="NCBI Taxonomy" id="1327343"/>
    <lineage>
        <taxon>Bacteria</taxon>
        <taxon>Pseudomonadati</taxon>
        <taxon>Pseudomonadota</taxon>
        <taxon>Gammaproteobacteria</taxon>
        <taxon>Lysobacterales</taxon>
        <taxon>Lysobacteraceae</taxon>
        <taxon>Montanilutibacter</taxon>
    </lineage>
</organism>
<evidence type="ECO:0000313" key="3">
    <source>
        <dbReference type="Proteomes" id="UP000267049"/>
    </source>
</evidence>
<gene>
    <name evidence="2" type="ORF">EER27_14355</name>
</gene>
<dbReference type="InterPro" id="IPR018769">
    <property type="entry name" value="VgrG2_DUF2345"/>
</dbReference>
<keyword evidence="3" id="KW-1185">Reference proteome</keyword>
<comment type="caution">
    <text evidence="2">The sequence shown here is derived from an EMBL/GenBank/DDBJ whole genome shotgun (WGS) entry which is preliminary data.</text>
</comment>
<sequence>TDQRIDVMASKKIVLQAGQTQVTLEGGDITFACPGNFTVNASEQPFKAGENVPAQLERLPDSRAKRFSVQFVVKDRNEEPVANFAYAITNSSGESFRGTTNENGETMRVFSTTAEKFDLRPDTCESESQPAPLFADQC</sequence>
<dbReference type="OrthoDB" id="6694039at2"/>
<proteinExistence type="predicted"/>